<evidence type="ECO:0000256" key="6">
    <source>
        <dbReference type="ARBA" id="ARBA00023242"/>
    </source>
</evidence>
<organism evidence="10 11">
    <name type="scientific">Ilex paraguariensis</name>
    <name type="common">yerba mate</name>
    <dbReference type="NCBI Taxonomy" id="185542"/>
    <lineage>
        <taxon>Eukaryota</taxon>
        <taxon>Viridiplantae</taxon>
        <taxon>Streptophyta</taxon>
        <taxon>Embryophyta</taxon>
        <taxon>Tracheophyta</taxon>
        <taxon>Spermatophyta</taxon>
        <taxon>Magnoliopsida</taxon>
        <taxon>eudicotyledons</taxon>
        <taxon>Gunneridae</taxon>
        <taxon>Pentapetalae</taxon>
        <taxon>asterids</taxon>
        <taxon>campanulids</taxon>
        <taxon>Aquifoliales</taxon>
        <taxon>Aquifoliaceae</taxon>
        <taxon>Ilex</taxon>
    </lineage>
</organism>
<feature type="domain" description="HTH myb-type" evidence="8">
    <location>
        <begin position="79"/>
        <end position="144"/>
    </location>
</feature>
<protein>
    <submittedName>
        <fullName evidence="10">Uncharacterized protein</fullName>
    </submittedName>
</protein>
<dbReference type="PROSITE" id="PS50090">
    <property type="entry name" value="MYB_LIKE"/>
    <property type="match status" value="2"/>
</dbReference>
<gene>
    <name evidence="9" type="ORF">ILEXP_LOCUS3410</name>
    <name evidence="10" type="ORF">ILEXP_LOCUS48119</name>
</gene>
<comment type="caution">
    <text evidence="10">The sequence shown here is derived from an EMBL/GenBank/DDBJ whole genome shotgun (WGS) entry which is preliminary data.</text>
</comment>
<dbReference type="InterPro" id="IPR009057">
    <property type="entry name" value="Homeodomain-like_sf"/>
</dbReference>
<accession>A0ABC8U8W0</accession>
<evidence type="ECO:0000259" key="7">
    <source>
        <dbReference type="PROSITE" id="PS50090"/>
    </source>
</evidence>
<dbReference type="SUPFAM" id="SSF46689">
    <property type="entry name" value="Homeodomain-like"/>
    <property type="match status" value="1"/>
</dbReference>
<evidence type="ECO:0000259" key="8">
    <source>
        <dbReference type="PROSITE" id="PS51294"/>
    </source>
</evidence>
<dbReference type="PANTHER" id="PTHR45675">
    <property type="entry name" value="MYB TRANSCRIPTION FACTOR-RELATED-RELATED"/>
    <property type="match status" value="1"/>
</dbReference>
<dbReference type="GO" id="GO:0003677">
    <property type="term" value="F:DNA binding"/>
    <property type="evidence" value="ECO:0007669"/>
    <property type="project" value="UniProtKB-KW"/>
</dbReference>
<dbReference type="AlphaFoldDB" id="A0ABC8U8W0"/>
<keyword evidence="11" id="KW-1185">Reference proteome</keyword>
<name>A0ABC8U8W0_9AQUA</name>
<dbReference type="EMBL" id="CAUOFW020000754">
    <property type="protein sequence ID" value="CAK9136436.1"/>
    <property type="molecule type" value="Genomic_DNA"/>
</dbReference>
<evidence type="ECO:0000313" key="10">
    <source>
        <dbReference type="EMBL" id="CAK9178204.1"/>
    </source>
</evidence>
<evidence type="ECO:0000256" key="4">
    <source>
        <dbReference type="ARBA" id="ARBA00023125"/>
    </source>
</evidence>
<dbReference type="GO" id="GO:0005634">
    <property type="term" value="C:nucleus"/>
    <property type="evidence" value="ECO:0007669"/>
    <property type="project" value="UniProtKB-SubCell"/>
</dbReference>
<dbReference type="Pfam" id="PF00249">
    <property type="entry name" value="Myb_DNA-binding"/>
    <property type="match status" value="2"/>
</dbReference>
<dbReference type="InterPro" id="IPR044676">
    <property type="entry name" value="EOBI/EOBII-like_plant"/>
</dbReference>
<evidence type="ECO:0000313" key="9">
    <source>
        <dbReference type="EMBL" id="CAK9136436.1"/>
    </source>
</evidence>
<comment type="subcellular location">
    <subcellularLocation>
        <location evidence="1">Nucleus</location>
    </subcellularLocation>
</comment>
<evidence type="ECO:0000256" key="3">
    <source>
        <dbReference type="ARBA" id="ARBA00023015"/>
    </source>
</evidence>
<keyword evidence="5" id="KW-0804">Transcription</keyword>
<dbReference type="CDD" id="cd00167">
    <property type="entry name" value="SANT"/>
    <property type="match status" value="2"/>
</dbReference>
<dbReference type="PANTHER" id="PTHR45675:SF1">
    <property type="entry name" value="MYB TRANSCRIPTION FACTOR-RELATED"/>
    <property type="match status" value="1"/>
</dbReference>
<dbReference type="SMART" id="SM00717">
    <property type="entry name" value="SANT"/>
    <property type="match status" value="2"/>
</dbReference>
<sequence>MDDVKGRAVTCNSSVQSDEEMDLDLRRGPWTVEEDLTLINYVAHHGEGRWNSLARCAGLNRTGKSCRLRWLNYLRPDVRRGNITLEEQLLILELHSRWGNRYIDIMETNFFLINYRWSKIAQQLPGRTDNEIKNYWRTRVQKHAKQLKCDVNSKQFKDTMRYLWMPRLVERIQAAATANGVSSSSSTTTTAATATISTTNTNSDTYHYYNDNNYNHNYNQNQNNFDIGSGDVVLPHANIGGCLGSVPVNGSFTSENCSTVASSDSVGTQVSPVSDLTDCYNYPVKQGNNQDYFPANQLCYGESLISPNVYFNQGLDFQATEQNNRWMDGGDLSDNLWNAEDIWFLQQQFNNNV</sequence>
<keyword evidence="3" id="KW-0805">Transcription regulation</keyword>
<evidence type="ECO:0000256" key="1">
    <source>
        <dbReference type="ARBA" id="ARBA00004123"/>
    </source>
</evidence>
<dbReference type="EMBL" id="CAUOFW020007254">
    <property type="protein sequence ID" value="CAK9178204.1"/>
    <property type="molecule type" value="Genomic_DNA"/>
</dbReference>
<feature type="domain" description="Myb-like" evidence="7">
    <location>
        <begin position="75"/>
        <end position="140"/>
    </location>
</feature>
<evidence type="ECO:0000313" key="11">
    <source>
        <dbReference type="Proteomes" id="UP001642360"/>
    </source>
</evidence>
<feature type="domain" description="Myb-like" evidence="7">
    <location>
        <begin position="22"/>
        <end position="74"/>
    </location>
</feature>
<dbReference type="PROSITE" id="PS51294">
    <property type="entry name" value="HTH_MYB"/>
    <property type="match status" value="2"/>
</dbReference>
<dbReference type="Gene3D" id="1.10.10.60">
    <property type="entry name" value="Homeodomain-like"/>
    <property type="match status" value="2"/>
</dbReference>
<keyword evidence="4" id="KW-0238">DNA-binding</keyword>
<dbReference type="Proteomes" id="UP001642360">
    <property type="component" value="Unassembled WGS sequence"/>
</dbReference>
<keyword evidence="6" id="KW-0539">Nucleus</keyword>
<proteinExistence type="predicted"/>
<keyword evidence="2" id="KW-0677">Repeat</keyword>
<reference evidence="10 11" key="1">
    <citation type="submission" date="2024-02" db="EMBL/GenBank/DDBJ databases">
        <authorList>
            <person name="Vignale AGUSTIN F."/>
            <person name="Sosa J E."/>
            <person name="Modenutti C."/>
        </authorList>
    </citation>
    <scope>NUCLEOTIDE SEQUENCE [LARGE SCALE GENOMIC DNA]</scope>
</reference>
<evidence type="ECO:0000256" key="2">
    <source>
        <dbReference type="ARBA" id="ARBA00022737"/>
    </source>
</evidence>
<dbReference type="FunFam" id="1.10.10.60:FF:000011">
    <property type="entry name" value="Myb transcription factor"/>
    <property type="match status" value="1"/>
</dbReference>
<feature type="domain" description="HTH myb-type" evidence="8">
    <location>
        <begin position="22"/>
        <end position="78"/>
    </location>
</feature>
<evidence type="ECO:0000256" key="5">
    <source>
        <dbReference type="ARBA" id="ARBA00023163"/>
    </source>
</evidence>
<dbReference type="InterPro" id="IPR017930">
    <property type="entry name" value="Myb_dom"/>
</dbReference>
<dbReference type="InterPro" id="IPR001005">
    <property type="entry name" value="SANT/Myb"/>
</dbReference>